<gene>
    <name evidence="1" type="ORF">SCALOS_LOCUS9280</name>
</gene>
<organism evidence="1 2">
    <name type="scientific">Scutellospora calospora</name>
    <dbReference type="NCBI Taxonomy" id="85575"/>
    <lineage>
        <taxon>Eukaryota</taxon>
        <taxon>Fungi</taxon>
        <taxon>Fungi incertae sedis</taxon>
        <taxon>Mucoromycota</taxon>
        <taxon>Glomeromycotina</taxon>
        <taxon>Glomeromycetes</taxon>
        <taxon>Diversisporales</taxon>
        <taxon>Gigasporaceae</taxon>
        <taxon>Scutellospora</taxon>
    </lineage>
</organism>
<proteinExistence type="predicted"/>
<accession>A0ACA9NS10</accession>
<keyword evidence="2" id="KW-1185">Reference proteome</keyword>
<evidence type="ECO:0000313" key="2">
    <source>
        <dbReference type="Proteomes" id="UP000789860"/>
    </source>
</evidence>
<feature type="non-terminal residue" evidence="1">
    <location>
        <position position="1"/>
    </location>
</feature>
<reference evidence="1" key="1">
    <citation type="submission" date="2021-06" db="EMBL/GenBank/DDBJ databases">
        <authorList>
            <person name="Kallberg Y."/>
            <person name="Tangrot J."/>
            <person name="Rosling A."/>
        </authorList>
    </citation>
    <scope>NUCLEOTIDE SEQUENCE</scope>
    <source>
        <strain evidence="1">AU212A</strain>
    </source>
</reference>
<dbReference type="EMBL" id="CAJVPM010028006">
    <property type="protein sequence ID" value="CAG8668261.1"/>
    <property type="molecule type" value="Genomic_DNA"/>
</dbReference>
<name>A0ACA9NS10_9GLOM</name>
<evidence type="ECO:0000313" key="1">
    <source>
        <dbReference type="EMBL" id="CAG8668261.1"/>
    </source>
</evidence>
<feature type="non-terminal residue" evidence="1">
    <location>
        <position position="51"/>
    </location>
</feature>
<comment type="caution">
    <text evidence="1">The sequence shown here is derived from an EMBL/GenBank/DDBJ whole genome shotgun (WGS) entry which is preliminary data.</text>
</comment>
<sequence length="51" mass="6056">YCSWTVHRKQFLLRLAYSTTFNSYQGLTLDRIVIDLRIYVFAHGQLYIAIS</sequence>
<dbReference type="Proteomes" id="UP000789860">
    <property type="component" value="Unassembled WGS sequence"/>
</dbReference>
<protein>
    <submittedName>
        <fullName evidence="1">7543_t:CDS:1</fullName>
    </submittedName>
</protein>